<dbReference type="InterPro" id="IPR045851">
    <property type="entry name" value="AMP-bd_C_sf"/>
</dbReference>
<dbReference type="InterPro" id="IPR020845">
    <property type="entry name" value="AMP-binding_CS"/>
</dbReference>
<evidence type="ECO:0000313" key="11">
    <source>
        <dbReference type="Proteomes" id="UP000092462"/>
    </source>
</evidence>
<comment type="function">
    <text evidence="3">Acyl-CoA synthases catalyze the initial reaction in fatty acid metabolism, by forming a thioester with CoA. Has some preference toward medium-chain substrates. Plays a role in adipocyte differentiation.</text>
</comment>
<dbReference type="GO" id="GO:0006631">
    <property type="term" value="P:fatty acid metabolic process"/>
    <property type="evidence" value="ECO:0007669"/>
    <property type="project" value="TreeGrafter"/>
</dbReference>
<dbReference type="GO" id="GO:0031956">
    <property type="term" value="F:medium-chain fatty acid-CoA ligase activity"/>
    <property type="evidence" value="ECO:0007669"/>
    <property type="project" value="UniProtKB-EC"/>
</dbReference>
<accession>A0A1B0DC53</accession>
<dbReference type="Gene3D" id="3.30.300.30">
    <property type="match status" value="1"/>
</dbReference>
<evidence type="ECO:0000256" key="1">
    <source>
        <dbReference type="ARBA" id="ARBA00006432"/>
    </source>
</evidence>
<dbReference type="EnsemblMetazoa" id="PPAI005392-RA">
    <property type="protein sequence ID" value="PPAI005392-PA"/>
    <property type="gene ID" value="PPAI005392"/>
</dbReference>
<dbReference type="EMBL" id="AJVK01005032">
    <property type="status" value="NOT_ANNOTATED_CDS"/>
    <property type="molecule type" value="Genomic_DNA"/>
</dbReference>
<name>A0A1B0DC53_PHLPP</name>
<dbReference type="InterPro" id="IPR025110">
    <property type="entry name" value="AMP-bd_C"/>
</dbReference>
<protein>
    <recommendedName>
        <fullName evidence="5">Medium-chain acyl-CoA ligase ACSF2, mitochondrial</fullName>
        <ecNumber evidence="4">6.2.1.2</ecNumber>
    </recommendedName>
</protein>
<sequence>MTVIKLVKLFSYFKHHSKLRQIGHVIRKNHTQSNGLSYIHNIGKYPLVYQTIGQELGRVASEFGYREAFVAVEEQRRLTYHELKLEADRLAAGLLNLGLQQGDRIGIWAPNMIIWPVVFYAAARAGLILVALNPAYEAPELQYCLQKVNMKALVTSESFRNKPYYESLLKIVPELPTSTPGMLSCEKIPSLSHVIVDSQDDLKGAFRLCDIIQMPSTQQIEQIDHNQETINPDNGCNIQFTSGTTGKPKAALLSHFSVVNNGIHIGENLELCEKRICMQVPFFHVYGVVISMLASLSHHATLVIPSITYNSEKSLLAVQNEKCSVINGTPTMQVDLVNKQRQMKLNLKAEIAISGGALCPPQLLRDMKSELGLKKVKNVYGLTEDSAVCFNTLPNDEEELVLETVGHMQDHIEAKVIDSNGNLVPFGVPGELCVRGYFTMLGYWEDEVKTREVLETNGWLKTGDQFILNANGYGKVVGRLKDMIIRGGENIFPKEVENILVTSPLIAEAYVVGVPDERLGEELCAFIRLREGVKECSLEDIQL</sequence>
<evidence type="ECO:0000256" key="4">
    <source>
        <dbReference type="ARBA" id="ARBA00039009"/>
    </source>
</evidence>
<feature type="domain" description="AMP-dependent synthetase/ligase" evidence="8">
    <location>
        <begin position="59"/>
        <end position="444"/>
    </location>
</feature>
<dbReference type="Proteomes" id="UP000092462">
    <property type="component" value="Unassembled WGS sequence"/>
</dbReference>
<dbReference type="VEuPathDB" id="VectorBase:PPAPM1_002980"/>
<dbReference type="PANTHER" id="PTHR43201">
    <property type="entry name" value="ACYL-COA SYNTHETASE"/>
    <property type="match status" value="1"/>
</dbReference>
<dbReference type="Gene3D" id="2.30.38.10">
    <property type="entry name" value="Luciferase, Domain 3"/>
    <property type="match status" value="1"/>
</dbReference>
<dbReference type="AlphaFoldDB" id="A0A1B0DC53"/>
<keyword evidence="11" id="KW-1185">Reference proteome</keyword>
<dbReference type="Pfam" id="PF13193">
    <property type="entry name" value="AMP-binding_C"/>
    <property type="match status" value="1"/>
</dbReference>
<comment type="similarity">
    <text evidence="1">Belongs to the ATP-dependent AMP-binding enzyme family.</text>
</comment>
<dbReference type="PROSITE" id="PS00455">
    <property type="entry name" value="AMP_BINDING"/>
    <property type="match status" value="1"/>
</dbReference>
<dbReference type="Pfam" id="PF00501">
    <property type="entry name" value="AMP-binding"/>
    <property type="match status" value="1"/>
</dbReference>
<evidence type="ECO:0000259" key="9">
    <source>
        <dbReference type="Pfam" id="PF13193"/>
    </source>
</evidence>
<evidence type="ECO:0000256" key="7">
    <source>
        <dbReference type="ARBA" id="ARBA00048277"/>
    </source>
</evidence>
<comment type="catalytic activity">
    <reaction evidence="6">
        <text>octanoate + ATP + CoA = octanoyl-CoA + AMP + diphosphate</text>
        <dbReference type="Rhea" id="RHEA:33631"/>
        <dbReference type="ChEBI" id="CHEBI:25646"/>
        <dbReference type="ChEBI" id="CHEBI:30616"/>
        <dbReference type="ChEBI" id="CHEBI:33019"/>
        <dbReference type="ChEBI" id="CHEBI:57287"/>
        <dbReference type="ChEBI" id="CHEBI:57386"/>
        <dbReference type="ChEBI" id="CHEBI:456215"/>
    </reaction>
</comment>
<evidence type="ECO:0000256" key="5">
    <source>
        <dbReference type="ARBA" id="ARBA00039638"/>
    </source>
</evidence>
<proteinExistence type="inferred from homology"/>
<dbReference type="PANTHER" id="PTHR43201:SF5">
    <property type="entry name" value="MEDIUM-CHAIN ACYL-COA LIGASE ACSF2, MITOCHONDRIAL"/>
    <property type="match status" value="1"/>
</dbReference>
<feature type="domain" description="AMP-binding enzyme C-terminal" evidence="9">
    <location>
        <begin position="495"/>
        <end position="535"/>
    </location>
</feature>
<evidence type="ECO:0000256" key="2">
    <source>
        <dbReference type="ARBA" id="ARBA00022598"/>
    </source>
</evidence>
<dbReference type="EC" id="6.2.1.2" evidence="4"/>
<dbReference type="SUPFAM" id="SSF56801">
    <property type="entry name" value="Acetyl-CoA synthetase-like"/>
    <property type="match status" value="1"/>
</dbReference>
<dbReference type="Gene3D" id="3.40.50.980">
    <property type="match status" value="2"/>
</dbReference>
<evidence type="ECO:0000259" key="8">
    <source>
        <dbReference type="Pfam" id="PF00501"/>
    </source>
</evidence>
<evidence type="ECO:0000256" key="3">
    <source>
        <dbReference type="ARBA" id="ARBA00037247"/>
    </source>
</evidence>
<dbReference type="InterPro" id="IPR000873">
    <property type="entry name" value="AMP-dep_synth/lig_dom"/>
</dbReference>
<dbReference type="VEuPathDB" id="VectorBase:PPAI005392"/>
<keyword evidence="2" id="KW-0436">Ligase</keyword>
<comment type="catalytic activity">
    <reaction evidence="7">
        <text>a medium-chain fatty acid + ATP + CoA = a medium-chain fatty acyl-CoA + AMP + diphosphate</text>
        <dbReference type="Rhea" id="RHEA:48340"/>
        <dbReference type="ChEBI" id="CHEBI:30616"/>
        <dbReference type="ChEBI" id="CHEBI:33019"/>
        <dbReference type="ChEBI" id="CHEBI:57287"/>
        <dbReference type="ChEBI" id="CHEBI:59558"/>
        <dbReference type="ChEBI" id="CHEBI:90546"/>
        <dbReference type="ChEBI" id="CHEBI:456215"/>
        <dbReference type="EC" id="6.2.1.2"/>
    </reaction>
</comment>
<reference evidence="10" key="1">
    <citation type="submission" date="2022-08" db="UniProtKB">
        <authorList>
            <consortium name="EnsemblMetazoa"/>
        </authorList>
    </citation>
    <scope>IDENTIFICATION</scope>
    <source>
        <strain evidence="10">Israel</strain>
    </source>
</reference>
<organism evidence="10 11">
    <name type="scientific">Phlebotomus papatasi</name>
    <name type="common">Sandfly</name>
    <dbReference type="NCBI Taxonomy" id="29031"/>
    <lineage>
        <taxon>Eukaryota</taxon>
        <taxon>Metazoa</taxon>
        <taxon>Ecdysozoa</taxon>
        <taxon>Arthropoda</taxon>
        <taxon>Hexapoda</taxon>
        <taxon>Insecta</taxon>
        <taxon>Pterygota</taxon>
        <taxon>Neoptera</taxon>
        <taxon>Endopterygota</taxon>
        <taxon>Diptera</taxon>
        <taxon>Nematocera</taxon>
        <taxon>Psychodoidea</taxon>
        <taxon>Psychodidae</taxon>
        <taxon>Phlebotomus</taxon>
        <taxon>Phlebotomus</taxon>
    </lineage>
</organism>
<evidence type="ECO:0000313" key="10">
    <source>
        <dbReference type="EnsemblMetazoa" id="PPAI005392-PA"/>
    </source>
</evidence>
<evidence type="ECO:0000256" key="6">
    <source>
        <dbReference type="ARBA" id="ARBA00047319"/>
    </source>
</evidence>